<dbReference type="EMBL" id="CP070608">
    <property type="protein sequence ID" value="QSE97157.1"/>
    <property type="molecule type" value="Genomic_DNA"/>
</dbReference>
<name>A0A974WHD4_9BACT</name>
<accession>A0A974WHD4</accession>
<dbReference type="InterPro" id="IPR007452">
    <property type="entry name" value="TamB_C"/>
</dbReference>
<dbReference type="RefSeq" id="WP_205721670.1">
    <property type="nucleotide sequence ID" value="NZ_CP070608.1"/>
</dbReference>
<dbReference type="GO" id="GO:0005886">
    <property type="term" value="C:plasma membrane"/>
    <property type="evidence" value="ECO:0007669"/>
    <property type="project" value="InterPro"/>
</dbReference>
<feature type="region of interest" description="Disordered" evidence="5">
    <location>
        <begin position="1467"/>
        <end position="1502"/>
    </location>
</feature>
<evidence type="ECO:0000256" key="5">
    <source>
        <dbReference type="SAM" id="MobiDB-lite"/>
    </source>
</evidence>
<evidence type="ECO:0000256" key="1">
    <source>
        <dbReference type="ARBA" id="ARBA00004167"/>
    </source>
</evidence>
<evidence type="ECO:0000259" key="6">
    <source>
        <dbReference type="Pfam" id="PF04357"/>
    </source>
</evidence>
<dbReference type="GO" id="GO:0009306">
    <property type="term" value="P:protein secretion"/>
    <property type="evidence" value="ECO:0007669"/>
    <property type="project" value="InterPro"/>
</dbReference>
<keyword evidence="4" id="KW-0472">Membrane</keyword>
<sequence>MLLLFATAGAIQFPYVQTKLVNYLNEKISTKLGYNISLQHISIWWFDSIDIEGVQVIDPEGNTMISAAKIELDFDLTNLLDKENHHLDDIVINKANVYLTKVFTDTDSLTTLNINDFIKKIKDATRKEGAKSRAYISCDNINIFKSNFSYNDQQRDSLTDRFDYYHFEIDSINGRFENIYSVSDTFGLKVNSLKGYDKKTKMKIDQMKTSFAVSQSAMLFDDLELKVGQSIIKDSVRFDYNSTADMSNFNNKVLVNASLNNSIIHTNDLSYFVPQLRKFNEKYTVSGNFNGLVRSFLFSKASISFGSGTTIRGKIRMTGLPDFDETFIDFDLYNSYITTTDIKPYVKEKTFKRLQPLEHISFTAEFLGFPSDFVALGTFYTQYGRIDSDINLKISEDISKSSYSGRLSMQNFDLGGYTNNDLFGALSVNGNIKGSGFTLETADFNLNGTVETVGINNYDYQNIVTNARFAKEFFEGSLKVDDPNLKLDLTGAIDLRGGLNFFNIKAKIDTTDLHALNLTEEEMLIKSQADVNARGLKIDEILGAANLGKTYLKYRNNSIQIDSLSLISDRDEEQRIILLKTNLLNATASGEFEITQLYTSLKNLLKEYRLSLRNNSDEIKKYYLAKNVKNEDYNVEFNINIKDLNPLLEVFAPNVYISPSTKLNGSITGGYTSIIALESRFDSLIIDNNVFANNDLQVNISKISDSTNVLAMVYAASKTQEFSKVRSHDMIFEGIWDNRHIEYDFEIEQSDYDNNALITGSVDFLRDSVQFRFSHADLKILDESWSIEKNNLITLSGKSISFENIKLYSKYQSISLIGKVAESPDAILELNIDSLELDNLNTILNKNIEGKVNGYASIKNVYSDLLIDNNIVVDGLSIDNFLVGNVISRMNWDNNRKESQVKCTLNRLGYKILDLNGTYSPYSSNQLKLKAYLNGTELKIIEPFLSSFFTNISGSLNGEVLITGSPDKPNFNGNGTIDNAHLHVNYLNTDYDFDGEFYLSSNKIGFRNIKLTDIEGQSGSLNGYISHDYFKNMGISMNADFQDFQILNTTSKDNSLFYGNGETTGTISFYGPLNNMNITANARTEKGTKIYIPIGDTETIEQEEYINFVDFGKDLNTLIQDEIESVDLRGIKLDFDLDITNDAYCEIIFDIKSGDIIRGRGNGDIKMEIDTKGEFNMFGDFNIEEGGYNFTLYNLINKEFEILPGSKISWYGDPYQGILDINATYSQLASFLPLLSDQQLGGDTDLNDVIELRRKYPVNVLLEIDGALLSPSVDFDITTGTLPRNIQLPNGDPVDLEFEFLKFKNSIDEQELKRQVFSLIVLRKFSPLQSFNTGGSITSSVSELLSNQLSYWITQVDENLEIDVDFGKLDQEAFNTFQLRLSYSFFDGRLRVTRDGGFTNQANRADVSSIAGDWTVEYLLTENGKFKVKMYNRTNYNPINPTEENQNTVTTGFSLIHTQSFDEIKDLFKKSRENAREENEEEESEEEDINAKAVMPEEDEAE</sequence>
<dbReference type="Pfam" id="PF04357">
    <property type="entry name" value="TamB"/>
    <property type="match status" value="1"/>
</dbReference>
<reference evidence="7" key="1">
    <citation type="submission" date="2021-02" db="EMBL/GenBank/DDBJ databases">
        <title>Fulvivirga sp. S481 isolated from sea water.</title>
        <authorList>
            <person name="Bae S.S."/>
            <person name="Baek K."/>
        </authorList>
    </citation>
    <scope>NUCLEOTIDE SEQUENCE</scope>
    <source>
        <strain evidence="7">S481</strain>
    </source>
</reference>
<protein>
    <submittedName>
        <fullName evidence="7">Translocation/assembly module TamB</fullName>
    </submittedName>
</protein>
<evidence type="ECO:0000313" key="7">
    <source>
        <dbReference type="EMBL" id="QSE97157.1"/>
    </source>
</evidence>
<dbReference type="Proteomes" id="UP000662783">
    <property type="component" value="Chromosome"/>
</dbReference>
<dbReference type="PANTHER" id="PTHR36985">
    <property type="entry name" value="TRANSLOCATION AND ASSEMBLY MODULE SUBUNIT TAMB"/>
    <property type="match status" value="1"/>
</dbReference>
<evidence type="ECO:0000256" key="3">
    <source>
        <dbReference type="ARBA" id="ARBA00022989"/>
    </source>
</evidence>
<proteinExistence type="predicted"/>
<dbReference type="PANTHER" id="PTHR36985:SF1">
    <property type="entry name" value="TRANSLOCATION AND ASSEMBLY MODULE SUBUNIT TAMB"/>
    <property type="match status" value="1"/>
</dbReference>
<organism evidence="7 8">
    <name type="scientific">Fulvivirga lutea</name>
    <dbReference type="NCBI Taxonomy" id="2810512"/>
    <lineage>
        <taxon>Bacteria</taxon>
        <taxon>Pseudomonadati</taxon>
        <taxon>Bacteroidota</taxon>
        <taxon>Cytophagia</taxon>
        <taxon>Cytophagales</taxon>
        <taxon>Fulvivirgaceae</taxon>
        <taxon>Fulvivirga</taxon>
    </lineage>
</organism>
<evidence type="ECO:0000256" key="2">
    <source>
        <dbReference type="ARBA" id="ARBA00022692"/>
    </source>
</evidence>
<evidence type="ECO:0000256" key="4">
    <source>
        <dbReference type="ARBA" id="ARBA00023136"/>
    </source>
</evidence>
<feature type="compositionally biased region" description="Basic and acidic residues" evidence="5">
    <location>
        <begin position="1467"/>
        <end position="1477"/>
    </location>
</feature>
<dbReference type="KEGG" id="fuv:JR347_16420"/>
<feature type="compositionally biased region" description="Acidic residues" evidence="5">
    <location>
        <begin position="1478"/>
        <end position="1488"/>
    </location>
</feature>
<comment type="subcellular location">
    <subcellularLocation>
        <location evidence="1">Membrane</location>
        <topology evidence="1">Single-pass membrane protein</topology>
    </subcellularLocation>
</comment>
<keyword evidence="2" id="KW-0812">Transmembrane</keyword>
<feature type="domain" description="Translocation and assembly module TamB C-terminal" evidence="6">
    <location>
        <begin position="1013"/>
        <end position="1445"/>
    </location>
</feature>
<keyword evidence="3" id="KW-1133">Transmembrane helix</keyword>
<gene>
    <name evidence="7" type="ORF">JR347_16420</name>
</gene>
<evidence type="ECO:0000313" key="8">
    <source>
        <dbReference type="Proteomes" id="UP000662783"/>
    </source>
</evidence>
<keyword evidence="8" id="KW-1185">Reference proteome</keyword>